<feature type="compositionally biased region" description="Low complexity" evidence="5">
    <location>
        <begin position="129"/>
        <end position="139"/>
    </location>
</feature>
<comment type="similarity">
    <text evidence="2">Belongs to the FIP1 family.</text>
</comment>
<evidence type="ECO:0000256" key="3">
    <source>
        <dbReference type="ARBA" id="ARBA00022664"/>
    </source>
</evidence>
<comment type="caution">
    <text evidence="7">The sequence shown here is derived from an EMBL/GenBank/DDBJ whole genome shotgun (WGS) entry which is preliminary data.</text>
</comment>
<feature type="region of interest" description="Disordered" evidence="5">
    <location>
        <begin position="1375"/>
        <end position="1417"/>
    </location>
</feature>
<protein>
    <recommendedName>
        <fullName evidence="6">Pre-mRNA polyadenylation factor Fip1 domain-containing protein</fullName>
    </recommendedName>
</protein>
<dbReference type="Pfam" id="PF05182">
    <property type="entry name" value="Fip1"/>
    <property type="match status" value="1"/>
</dbReference>
<dbReference type="PANTHER" id="PTHR36884:SF4">
    <property type="entry name" value="FIP1[III]-LIKE PROTEIN"/>
    <property type="match status" value="1"/>
</dbReference>
<evidence type="ECO:0000256" key="2">
    <source>
        <dbReference type="ARBA" id="ARBA00007459"/>
    </source>
</evidence>
<name>A0A9Q1KL96_9CARY</name>
<proteinExistence type="inferred from homology"/>
<feature type="compositionally biased region" description="Basic and acidic residues" evidence="5">
    <location>
        <begin position="1375"/>
        <end position="1388"/>
    </location>
</feature>
<dbReference type="Proteomes" id="UP001153076">
    <property type="component" value="Unassembled WGS sequence"/>
</dbReference>
<feature type="domain" description="Pre-mRNA polyadenylation factor Fip1" evidence="6">
    <location>
        <begin position="331"/>
        <end position="373"/>
    </location>
</feature>
<evidence type="ECO:0000256" key="4">
    <source>
        <dbReference type="ARBA" id="ARBA00023242"/>
    </source>
</evidence>
<feature type="compositionally biased region" description="Polar residues" evidence="5">
    <location>
        <begin position="614"/>
        <end position="628"/>
    </location>
</feature>
<organism evidence="7 8">
    <name type="scientific">Carnegiea gigantea</name>
    <dbReference type="NCBI Taxonomy" id="171969"/>
    <lineage>
        <taxon>Eukaryota</taxon>
        <taxon>Viridiplantae</taxon>
        <taxon>Streptophyta</taxon>
        <taxon>Embryophyta</taxon>
        <taxon>Tracheophyta</taxon>
        <taxon>Spermatophyta</taxon>
        <taxon>Magnoliopsida</taxon>
        <taxon>eudicotyledons</taxon>
        <taxon>Gunneridae</taxon>
        <taxon>Pentapetalae</taxon>
        <taxon>Caryophyllales</taxon>
        <taxon>Cactineae</taxon>
        <taxon>Cactaceae</taxon>
        <taxon>Cactoideae</taxon>
        <taxon>Echinocereeae</taxon>
        <taxon>Carnegiea</taxon>
    </lineage>
</organism>
<accession>A0A9Q1KL96</accession>
<evidence type="ECO:0000259" key="6">
    <source>
        <dbReference type="Pfam" id="PF05182"/>
    </source>
</evidence>
<evidence type="ECO:0000256" key="1">
    <source>
        <dbReference type="ARBA" id="ARBA00004123"/>
    </source>
</evidence>
<feature type="compositionally biased region" description="Basic residues" evidence="5">
    <location>
        <begin position="1407"/>
        <end position="1417"/>
    </location>
</feature>
<dbReference type="OrthoDB" id="1917198at2759"/>
<feature type="compositionally biased region" description="Acidic residues" evidence="5">
    <location>
        <begin position="169"/>
        <end position="187"/>
    </location>
</feature>
<feature type="compositionally biased region" description="Polar residues" evidence="5">
    <location>
        <begin position="523"/>
        <end position="532"/>
    </location>
</feature>
<feature type="compositionally biased region" description="Basic and acidic residues" evidence="5">
    <location>
        <begin position="151"/>
        <end position="168"/>
    </location>
</feature>
<feature type="region of interest" description="Disordered" evidence="5">
    <location>
        <begin position="469"/>
        <end position="569"/>
    </location>
</feature>
<keyword evidence="4" id="KW-0539">Nucleus</keyword>
<keyword evidence="3" id="KW-0507">mRNA processing</keyword>
<feature type="region of interest" description="Disordered" evidence="5">
    <location>
        <begin position="614"/>
        <end position="690"/>
    </location>
</feature>
<dbReference type="EMBL" id="JAKOGI010000072">
    <property type="protein sequence ID" value="KAJ8445700.1"/>
    <property type="molecule type" value="Genomic_DNA"/>
</dbReference>
<feature type="compositionally biased region" description="Basic and acidic residues" evidence="5">
    <location>
        <begin position="629"/>
        <end position="676"/>
    </location>
</feature>
<feature type="compositionally biased region" description="Polar residues" evidence="5">
    <location>
        <begin position="541"/>
        <end position="554"/>
    </location>
</feature>
<sequence>MTKFALCLPHCHLSLKHQPGADNSFQVSRIFCNAHSTLGGWGSRWGSTKTLNPYIPLLLHSLSPTHSSFILCLENDSRVDLGNFGHLQSPNSSIMGDDDDDFGELYADVEVQASSAISGGPEISQLYIQQQQQEHQPLSNILSNDSSDVSHSAKDDKREKDSDERNDGENEVVIESGSDSEDEDDFDVVVNDDDIGAKNGRECRNVVEDDENEFVAMSMEGNSMLKKQDRVDGVGMEQNRSGPSGYGGERGHGGKNSCISQYKFVRQYGPVPMGNPRVISSSGGNKEDTDYIQNRRTTLGRGGPSYAGTIPCLSEHAGSGFWLPWNRTIVDVDIEIFEQKPWTLPGADVTDYFNFGFDEKSWKSYCQSLDQLRQQTFTRGQNQVKGMRLKLDNAATAVEELANKDVSEAFFHNGGRMAISQESELPMRQFKQRIGQAIHVEDSNIERQPSMDVRPPRARDADVVIEINVEDPEGSGSGKEPDKIFDPKCTISENECGTENVKPETENISTYKSRDMANDSVEENIQSPSASTECRRPYDSGSESSHIPQDSDSQGKPRKKSDALHPGKVGTLSIGYFRSVETLNNSMEDNGRNSAETNPCVAGIDVLFDDQIQSSPTLSDSDTQSKASNDNDRCDPIRAQDSRRSSADSIWEGHRVEEHDHISRDSERDDIKMKDRNIKHHSRGRSPTEENWKYHHQNVWKHSELSRQKDEYDGYHIGIRWPHNRSHFSAHCHRSKARLHASTFCEDLQHYREKESVLGCYDKRMVEHKTACRREFHRWDRWSSRDDMDSCCPRGWDEDMFFSESRFQQTKGEIAESEQYSRDRECMIIEGEPTVENLPHFASKYTVHREQQYLPRDYDDVRCTRRSRHDLSLEFGHSDGPGLNRYASPYPLNYRDAEYLDWDIESERHLWHIGREMETSGRRDRYLENHALDSGYPWCTRDGDEDQHWQASRSNWDYLDRHHACTERRPGSPVCGDDVDDHRLFEKHRRHGGYISRRNDHDGRRVYSHSEAYDRQETVRYIDEDDYFVRKHNDIQSRGMSWTEDRQFNGHFDYDFYDENGLDSFKDAPRHKWNGTKNGFVHGGMSMHTQVMKHKQGTVRNGGNNSCDTSSKMPTRFEHKKIGIRCRNSVELRYVDGERKPSNTMEVHYRPTKAYDLGFSQSAERPAMDIGQCSTDGESVGMGCALYWQGHEFFSSIVLWSEFSLLPTLVSIVHFAVTTVYLCALLHVDVLMSDLRHGLDISWSKDTMQPRGQSSKTRRNSGNDVCIIAHERVQKQQEEKHEVYDSGAKNMKKIKGGQVEVLRRDKSHVKNQEDTSDLEEGQIPTEEPCKEIQKEDYSSLKRMSSNQKTSRNDLNVYDENRILETLARMEKRRERFKEPLLTRKEAVSDPKPQVDPVVQASESKQQRPLRKRRWGGS</sequence>
<feature type="region of interest" description="Disordered" evidence="5">
    <location>
        <begin position="1305"/>
        <end position="1330"/>
    </location>
</feature>
<evidence type="ECO:0000313" key="7">
    <source>
        <dbReference type="EMBL" id="KAJ8445700.1"/>
    </source>
</evidence>
<comment type="subcellular location">
    <subcellularLocation>
        <location evidence="1">Nucleus</location>
    </subcellularLocation>
</comment>
<evidence type="ECO:0000256" key="5">
    <source>
        <dbReference type="SAM" id="MobiDB-lite"/>
    </source>
</evidence>
<dbReference type="PANTHER" id="PTHR36884">
    <property type="entry name" value="FIP1[III]-LIKE PROTEIN"/>
    <property type="match status" value="1"/>
</dbReference>
<gene>
    <name evidence="7" type="ORF">Cgig2_026027</name>
</gene>
<keyword evidence="8" id="KW-1185">Reference proteome</keyword>
<feature type="region of interest" description="Disordered" evidence="5">
    <location>
        <begin position="129"/>
        <end position="187"/>
    </location>
</feature>
<reference evidence="7" key="1">
    <citation type="submission" date="2022-04" db="EMBL/GenBank/DDBJ databases">
        <title>Carnegiea gigantea Genome sequencing and assembly v2.</title>
        <authorList>
            <person name="Copetti D."/>
            <person name="Sanderson M.J."/>
            <person name="Burquez A."/>
            <person name="Wojciechowski M.F."/>
        </authorList>
    </citation>
    <scope>NUCLEOTIDE SEQUENCE</scope>
    <source>
        <strain evidence="7">SGP5-SGP5p</strain>
        <tissue evidence="7">Aerial part</tissue>
    </source>
</reference>
<feature type="compositionally biased region" description="Polar residues" evidence="5">
    <location>
        <begin position="140"/>
        <end position="150"/>
    </location>
</feature>
<dbReference type="GO" id="GO:0005634">
    <property type="term" value="C:nucleus"/>
    <property type="evidence" value="ECO:0007669"/>
    <property type="project" value="UniProtKB-SubCell"/>
</dbReference>
<dbReference type="GO" id="GO:0006397">
    <property type="term" value="P:mRNA processing"/>
    <property type="evidence" value="ECO:0007669"/>
    <property type="project" value="UniProtKB-KW"/>
</dbReference>
<evidence type="ECO:0000313" key="8">
    <source>
        <dbReference type="Proteomes" id="UP001153076"/>
    </source>
</evidence>
<dbReference type="InterPro" id="IPR007854">
    <property type="entry name" value="Fip1_dom"/>
</dbReference>
<dbReference type="InterPro" id="IPR044976">
    <property type="entry name" value="FIPS5/FIPS3-like"/>
</dbReference>